<keyword evidence="3" id="KW-1185">Reference proteome</keyword>
<evidence type="ECO:0000313" key="3">
    <source>
        <dbReference type="Proteomes" id="UP000838756"/>
    </source>
</evidence>
<dbReference type="OrthoDB" id="5949187at2759"/>
<evidence type="ECO:0000313" key="2">
    <source>
        <dbReference type="EMBL" id="CAH2243770.1"/>
    </source>
</evidence>
<evidence type="ECO:0000256" key="1">
    <source>
        <dbReference type="SAM" id="SignalP"/>
    </source>
</evidence>
<reference evidence="2" key="1">
    <citation type="submission" date="2022-03" db="EMBL/GenBank/DDBJ databases">
        <authorList>
            <person name="Lindestad O."/>
        </authorList>
    </citation>
    <scope>NUCLEOTIDE SEQUENCE</scope>
</reference>
<dbReference type="GO" id="GO:0016020">
    <property type="term" value="C:membrane"/>
    <property type="evidence" value="ECO:0007669"/>
    <property type="project" value="TreeGrafter"/>
</dbReference>
<keyword evidence="1" id="KW-0732">Signal</keyword>
<feature type="signal peptide" evidence="1">
    <location>
        <begin position="1"/>
        <end position="24"/>
    </location>
</feature>
<gene>
    <name evidence="2" type="primary">jg12686</name>
    <name evidence="2" type="ORF">PAEG_LOCUS19856</name>
</gene>
<dbReference type="EMBL" id="CAKXAJ010025773">
    <property type="protein sequence ID" value="CAH2243770.1"/>
    <property type="molecule type" value="Genomic_DNA"/>
</dbReference>
<dbReference type="AlphaFoldDB" id="A0A8S4S0D5"/>
<dbReference type="InterPro" id="IPR031751">
    <property type="entry name" value="DUF4735"/>
</dbReference>
<dbReference type="GO" id="GO:0005829">
    <property type="term" value="C:cytosol"/>
    <property type="evidence" value="ECO:0007669"/>
    <property type="project" value="TreeGrafter"/>
</dbReference>
<organism evidence="2 3">
    <name type="scientific">Pararge aegeria aegeria</name>
    <dbReference type="NCBI Taxonomy" id="348720"/>
    <lineage>
        <taxon>Eukaryota</taxon>
        <taxon>Metazoa</taxon>
        <taxon>Ecdysozoa</taxon>
        <taxon>Arthropoda</taxon>
        <taxon>Hexapoda</taxon>
        <taxon>Insecta</taxon>
        <taxon>Pterygota</taxon>
        <taxon>Neoptera</taxon>
        <taxon>Endopterygota</taxon>
        <taxon>Lepidoptera</taxon>
        <taxon>Glossata</taxon>
        <taxon>Ditrysia</taxon>
        <taxon>Papilionoidea</taxon>
        <taxon>Nymphalidae</taxon>
        <taxon>Satyrinae</taxon>
        <taxon>Satyrini</taxon>
        <taxon>Parargina</taxon>
        <taxon>Pararge</taxon>
    </lineage>
</organism>
<dbReference type="Proteomes" id="UP000838756">
    <property type="component" value="Unassembled WGS sequence"/>
</dbReference>
<dbReference type="PANTHER" id="PTHR33539">
    <property type="entry name" value="UPF0764 PROTEIN C16ORF89"/>
    <property type="match status" value="1"/>
</dbReference>
<dbReference type="PANTHER" id="PTHR33539:SF1">
    <property type="entry name" value="UPF0764 PROTEIN C16ORF89"/>
    <property type="match status" value="1"/>
</dbReference>
<feature type="chain" id="PRO_5035817682" evidence="1">
    <location>
        <begin position="25"/>
        <end position="358"/>
    </location>
</feature>
<accession>A0A8S4S0D5</accession>
<sequence length="358" mass="41601">MSCLSYCFFLSIQLYVFSFYVTSAENDPKWDLPTKRELFKYLGAIKDISDYTVQHKNKTDLNLAFGLFLANVNMDHALKNKEGTIPKNVKKKMLNIIVENNGILKFFKQSTIAELNPTMLDCFKLFNNASYWVEKLEKFVYTEEKKYTTDEYREMYSPFGLHRKKVHDIFNWVPNPHISDACLASLSKTPTNMGHSPSRCYINDVCYDIVKRGTNFGYSLTHRIFLLLVARSARGCTIFSQQEDRALLKKLCSFTHAEAAYIAENNFGLPDLFMEIIGVCTIDGHTQFLRRHWLDNILKFKTRDGCYSQNMQVKRRSLFWKKVDNFNRIPRDECNIHTTGVAAAALSAAVRFIIEEYY</sequence>
<protein>
    <submittedName>
        <fullName evidence="2">Jg12686 protein</fullName>
    </submittedName>
</protein>
<proteinExistence type="predicted"/>
<comment type="caution">
    <text evidence="2">The sequence shown here is derived from an EMBL/GenBank/DDBJ whole genome shotgun (WGS) entry which is preliminary data.</text>
</comment>
<name>A0A8S4S0D5_9NEOP</name>
<dbReference type="Pfam" id="PF15882">
    <property type="entry name" value="DUF4735"/>
    <property type="match status" value="1"/>
</dbReference>